<protein>
    <submittedName>
        <fullName evidence="1">Uncharacterized protein</fullName>
    </submittedName>
</protein>
<accession>A0A5M9JBZ8</accession>
<name>A0A5M9JBZ8_MONFR</name>
<dbReference type="EMBL" id="VICG01000014">
    <property type="protein sequence ID" value="KAA8565186.1"/>
    <property type="molecule type" value="Genomic_DNA"/>
</dbReference>
<evidence type="ECO:0000313" key="2">
    <source>
        <dbReference type="Proteomes" id="UP000322873"/>
    </source>
</evidence>
<dbReference type="AlphaFoldDB" id="A0A5M9JBZ8"/>
<comment type="caution">
    <text evidence="1">The sequence shown here is derived from an EMBL/GenBank/DDBJ whole genome shotgun (WGS) entry which is preliminary data.</text>
</comment>
<sequence length="108" mass="11684">MNTSSRGGGPGTLVYVGGVVVDVDVELWIRCVVGIWADGTIARKMTNGDGKCFGKEIVSWAWVEEAVGCRFGKEGRGEGNEKEERDIPMSICPSVHQILKAKRCVGEN</sequence>
<evidence type="ECO:0000313" key="1">
    <source>
        <dbReference type="EMBL" id="KAA8565186.1"/>
    </source>
</evidence>
<keyword evidence="2" id="KW-1185">Reference proteome</keyword>
<reference evidence="1 2" key="1">
    <citation type="submission" date="2019-06" db="EMBL/GenBank/DDBJ databases">
        <title>Genome Sequence of the Brown Rot Fungal Pathogen Monilinia fructicola.</title>
        <authorList>
            <person name="De Miccolis Angelini R.M."/>
            <person name="Landi L."/>
            <person name="Abate D."/>
            <person name="Pollastro S."/>
            <person name="Romanazzi G."/>
            <person name="Faretra F."/>
        </authorList>
    </citation>
    <scope>NUCLEOTIDE SEQUENCE [LARGE SCALE GENOMIC DNA]</scope>
    <source>
        <strain evidence="1 2">Mfrc123</strain>
    </source>
</reference>
<dbReference type="Proteomes" id="UP000322873">
    <property type="component" value="Unassembled WGS sequence"/>
</dbReference>
<gene>
    <name evidence="1" type="ORF">EYC84_010924</name>
</gene>
<organism evidence="1 2">
    <name type="scientific">Monilinia fructicola</name>
    <name type="common">Brown rot fungus</name>
    <name type="synonym">Ciboria fructicola</name>
    <dbReference type="NCBI Taxonomy" id="38448"/>
    <lineage>
        <taxon>Eukaryota</taxon>
        <taxon>Fungi</taxon>
        <taxon>Dikarya</taxon>
        <taxon>Ascomycota</taxon>
        <taxon>Pezizomycotina</taxon>
        <taxon>Leotiomycetes</taxon>
        <taxon>Helotiales</taxon>
        <taxon>Sclerotiniaceae</taxon>
        <taxon>Monilinia</taxon>
    </lineage>
</organism>
<proteinExistence type="predicted"/>